<gene>
    <name evidence="2" type="ORF">C9I57_11335</name>
</gene>
<comment type="caution">
    <text evidence="2">The sequence shown here is derived from an EMBL/GenBank/DDBJ whole genome shotgun (WGS) entry which is preliminary data.</text>
</comment>
<organism evidence="2 3">
    <name type="scientific">Trinickia symbiotica</name>
    <dbReference type="NCBI Taxonomy" id="863227"/>
    <lineage>
        <taxon>Bacteria</taxon>
        <taxon>Pseudomonadati</taxon>
        <taxon>Pseudomonadota</taxon>
        <taxon>Betaproteobacteria</taxon>
        <taxon>Burkholderiales</taxon>
        <taxon>Burkholderiaceae</taxon>
        <taxon>Trinickia</taxon>
    </lineage>
</organism>
<reference evidence="2 3" key="1">
    <citation type="submission" date="2018-03" db="EMBL/GenBank/DDBJ databases">
        <title>Whole genome analyses suggest that Burkholderia sensu lato contains two further novel genera in the rhizoxinica-symbiotica group Mycetohabitans gen. nov., and Trinickia gen. nov.: implications for the evolution of diazotrophy and nodulation in the Burkholderiaceae.</title>
        <authorList>
            <person name="Estrada De Los Santos P."/>
            <person name="Palmer M."/>
            <person name="Chavez-Ramirez B."/>
            <person name="Steenkamp E.T."/>
            <person name="Hirsch A.M."/>
            <person name="Manyaka P."/>
            <person name="Maluk M."/>
            <person name="Lafos M."/>
            <person name="Crook M."/>
            <person name="Gross E."/>
            <person name="Simon M.F."/>
            <person name="Bueno Dos Reis Junior F."/>
            <person name="Poole P.S."/>
            <person name="Venter S.N."/>
            <person name="James E.K."/>
        </authorList>
    </citation>
    <scope>NUCLEOTIDE SEQUENCE [LARGE SCALE GENOMIC DNA]</scope>
    <source>
        <strain evidence="2 3">JPY-366</strain>
    </source>
</reference>
<dbReference type="Proteomes" id="UP000240638">
    <property type="component" value="Unassembled WGS sequence"/>
</dbReference>
<dbReference type="AlphaFoldDB" id="A0A2T3XVD5"/>
<feature type="transmembrane region" description="Helical" evidence="1">
    <location>
        <begin position="58"/>
        <end position="76"/>
    </location>
</feature>
<feature type="transmembrane region" description="Helical" evidence="1">
    <location>
        <begin position="12"/>
        <end position="37"/>
    </location>
</feature>
<evidence type="ECO:0000313" key="3">
    <source>
        <dbReference type="Proteomes" id="UP000240638"/>
    </source>
</evidence>
<name>A0A2T3XVD5_9BURK</name>
<dbReference type="EMBL" id="PYUC01000005">
    <property type="protein sequence ID" value="PTB20457.1"/>
    <property type="molecule type" value="Genomic_DNA"/>
</dbReference>
<dbReference type="RefSeq" id="WP_107150784.1">
    <property type="nucleotide sequence ID" value="NZ_PYUC01000005.1"/>
</dbReference>
<accession>A0A2T3XVD5</accession>
<proteinExistence type="predicted"/>
<keyword evidence="1" id="KW-0812">Transmembrane</keyword>
<evidence type="ECO:0000256" key="1">
    <source>
        <dbReference type="SAM" id="Phobius"/>
    </source>
</evidence>
<sequence>MNITQSLNIASATIGVLGTFLMYKGTFGLVVPGFYFMDEAANKATQEANNRRAALQRIGLCMLTISFMLQGTAQFTPE</sequence>
<protein>
    <submittedName>
        <fullName evidence="2">Uncharacterized protein</fullName>
    </submittedName>
</protein>
<keyword evidence="1" id="KW-0472">Membrane</keyword>
<keyword evidence="1" id="KW-1133">Transmembrane helix</keyword>
<evidence type="ECO:0000313" key="2">
    <source>
        <dbReference type="EMBL" id="PTB20457.1"/>
    </source>
</evidence>